<protein>
    <submittedName>
        <fullName evidence="1">Uncharacterized protein</fullName>
    </submittedName>
</protein>
<comment type="caution">
    <text evidence="1">The sequence shown here is derived from an EMBL/GenBank/DDBJ whole genome shotgun (WGS) entry which is preliminary data.</text>
</comment>
<keyword evidence="2" id="KW-1185">Reference proteome</keyword>
<sequence length="97" mass="10821">MNAKLDAGDTNTRKGYIRSIIDAVEVLMIKPSGSSAARTFFRPPLPADRTRTEMFVVLYANGAPFRMKLRTHMLLIFRYNSAADLRPAGILAHHSSN</sequence>
<reference evidence="1 2" key="1">
    <citation type="journal article" date="2020" name="Arch. Microbiol.">
        <title>Bradyrhizobium campsiandrae sp. nov., a nitrogen-fixing bacterial strain isolated from a native leguminous tree from the Amazon adapted to flooded conditions.</title>
        <authorList>
            <person name="Cabral Michel D."/>
            <person name="Martins da Costa E."/>
            <person name="Azarias Guimaraes A."/>
            <person name="Soares de Carvalho T."/>
            <person name="Santos de Castro Caputo P."/>
            <person name="Willems A."/>
            <person name="de Souza Moreira F.M."/>
        </authorList>
    </citation>
    <scope>NUCLEOTIDE SEQUENCE [LARGE SCALE GENOMIC DNA]</scope>
    <source>
        <strain evidence="2">INPA 384B</strain>
    </source>
</reference>
<evidence type="ECO:0000313" key="1">
    <source>
        <dbReference type="EMBL" id="MBC9983760.1"/>
    </source>
</evidence>
<dbReference type="RefSeq" id="WP_188105334.1">
    <property type="nucleotide sequence ID" value="NZ_JAANIH010000047.1"/>
</dbReference>
<gene>
    <name evidence="1" type="ORF">HA482_36825</name>
</gene>
<proteinExistence type="predicted"/>
<evidence type="ECO:0000313" key="2">
    <source>
        <dbReference type="Proteomes" id="UP000639516"/>
    </source>
</evidence>
<dbReference type="Proteomes" id="UP000639516">
    <property type="component" value="Unassembled WGS sequence"/>
</dbReference>
<dbReference type="EMBL" id="JAATTO010000080">
    <property type="protein sequence ID" value="MBC9983760.1"/>
    <property type="molecule type" value="Genomic_DNA"/>
</dbReference>
<accession>A0ABR7UJG1</accession>
<name>A0ABR7UJG1_9BRAD</name>
<organism evidence="1 2">
    <name type="scientific">Bradyrhizobium campsiandrae</name>
    <dbReference type="NCBI Taxonomy" id="1729892"/>
    <lineage>
        <taxon>Bacteria</taxon>
        <taxon>Pseudomonadati</taxon>
        <taxon>Pseudomonadota</taxon>
        <taxon>Alphaproteobacteria</taxon>
        <taxon>Hyphomicrobiales</taxon>
        <taxon>Nitrobacteraceae</taxon>
        <taxon>Bradyrhizobium</taxon>
    </lineage>
</organism>